<accession>A0ABY9WNV4</accession>
<organism evidence="2 3">
    <name type="scientific">Archangium minus</name>
    <dbReference type="NCBI Taxonomy" id="83450"/>
    <lineage>
        <taxon>Bacteria</taxon>
        <taxon>Pseudomonadati</taxon>
        <taxon>Myxococcota</taxon>
        <taxon>Myxococcia</taxon>
        <taxon>Myxococcales</taxon>
        <taxon>Cystobacterineae</taxon>
        <taxon>Archangiaceae</taxon>
        <taxon>Archangium</taxon>
    </lineage>
</organism>
<keyword evidence="3" id="KW-1185">Reference proteome</keyword>
<dbReference type="SUPFAM" id="SSF56784">
    <property type="entry name" value="HAD-like"/>
    <property type="match status" value="1"/>
</dbReference>
<dbReference type="Gene3D" id="3.40.50.1000">
    <property type="entry name" value="HAD superfamily/HAD-like"/>
    <property type="match status" value="1"/>
</dbReference>
<sequence>MSWPVARVVPPAPRCPNHSCLLAGGRGGRARAPSDGGRGPPPAFPGQGADFWVRQQAFGVRSLLAEDVALPKAIVFEVDGTLVDTNVLRARAWQEALARYGRQVRLPRVLAQMARNGDQFLSVFLPEDEYERYAEELASFHRALFHEQYLSRVRPFAGATELLKHLRDEGWKIALASTADPDELEHYIELLGAEELIDASTTDAEVDHTRLSEEIPAEAIRLLGLDGTDETLTISGLPYDVEGSVRLGMRSIGLVCGGFTDEDLRSAGALAVFGTPMDLLTRYSESPLALEN</sequence>
<dbReference type="InterPro" id="IPR023214">
    <property type="entry name" value="HAD_sf"/>
</dbReference>
<dbReference type="InterPro" id="IPR050155">
    <property type="entry name" value="HAD-like_hydrolase_sf"/>
</dbReference>
<dbReference type="PANTHER" id="PTHR43434">
    <property type="entry name" value="PHOSPHOGLYCOLATE PHOSPHATASE"/>
    <property type="match status" value="1"/>
</dbReference>
<feature type="region of interest" description="Disordered" evidence="1">
    <location>
        <begin position="25"/>
        <end position="45"/>
    </location>
</feature>
<reference evidence="2 3" key="1">
    <citation type="submission" date="2019-08" db="EMBL/GenBank/DDBJ databases">
        <title>Archangium and Cystobacter genomes.</title>
        <authorList>
            <person name="Chen I.-C.K."/>
            <person name="Wielgoss S."/>
        </authorList>
    </citation>
    <scope>NUCLEOTIDE SEQUENCE [LARGE SCALE GENOMIC DNA]</scope>
    <source>
        <strain evidence="2 3">Cbm 6</strain>
    </source>
</reference>
<name>A0ABY9WNV4_9BACT</name>
<dbReference type="InterPro" id="IPR023198">
    <property type="entry name" value="PGP-like_dom2"/>
</dbReference>
<proteinExistence type="predicted"/>
<protein>
    <submittedName>
        <fullName evidence="2">HAD family hydrolase</fullName>
    </submittedName>
</protein>
<keyword evidence="2" id="KW-0378">Hydrolase</keyword>
<dbReference type="Gene3D" id="1.10.150.240">
    <property type="entry name" value="Putative phosphatase, domain 2"/>
    <property type="match status" value="1"/>
</dbReference>
<evidence type="ECO:0000313" key="2">
    <source>
        <dbReference type="EMBL" id="WNG45479.1"/>
    </source>
</evidence>
<gene>
    <name evidence="2" type="ORF">F0U60_16255</name>
</gene>
<evidence type="ECO:0000313" key="3">
    <source>
        <dbReference type="Proteomes" id="UP001611383"/>
    </source>
</evidence>
<dbReference type="InterPro" id="IPR041492">
    <property type="entry name" value="HAD_2"/>
</dbReference>
<dbReference type="EMBL" id="CP043494">
    <property type="protein sequence ID" value="WNG45479.1"/>
    <property type="molecule type" value="Genomic_DNA"/>
</dbReference>
<dbReference type="InterPro" id="IPR036412">
    <property type="entry name" value="HAD-like_sf"/>
</dbReference>
<dbReference type="Pfam" id="PF13419">
    <property type="entry name" value="HAD_2"/>
    <property type="match status" value="1"/>
</dbReference>
<dbReference type="GO" id="GO:0016787">
    <property type="term" value="F:hydrolase activity"/>
    <property type="evidence" value="ECO:0007669"/>
    <property type="project" value="UniProtKB-KW"/>
</dbReference>
<evidence type="ECO:0000256" key="1">
    <source>
        <dbReference type="SAM" id="MobiDB-lite"/>
    </source>
</evidence>
<dbReference type="Proteomes" id="UP001611383">
    <property type="component" value="Chromosome"/>
</dbReference>
<dbReference type="PANTHER" id="PTHR43434:SF16">
    <property type="entry name" value="BLL8046 PROTEIN"/>
    <property type="match status" value="1"/>
</dbReference>